<dbReference type="Pfam" id="PF20181">
    <property type="entry name" value="DUF6544"/>
    <property type="match status" value="1"/>
</dbReference>
<dbReference type="EMBL" id="JAGSOV010000034">
    <property type="protein sequence ID" value="MCO1656330.1"/>
    <property type="molecule type" value="Genomic_DNA"/>
</dbReference>
<dbReference type="InterPro" id="IPR046674">
    <property type="entry name" value="DUF6544"/>
</dbReference>
<evidence type="ECO:0008006" key="5">
    <source>
        <dbReference type="Google" id="ProtNLM"/>
    </source>
</evidence>
<evidence type="ECO:0000256" key="2">
    <source>
        <dbReference type="SAM" id="Phobius"/>
    </source>
</evidence>
<feature type="compositionally biased region" description="Basic and acidic residues" evidence="1">
    <location>
        <begin position="278"/>
        <end position="291"/>
    </location>
</feature>
<keyword evidence="2" id="KW-0812">Transmembrane</keyword>
<evidence type="ECO:0000313" key="4">
    <source>
        <dbReference type="Proteomes" id="UP001165283"/>
    </source>
</evidence>
<feature type="transmembrane region" description="Helical" evidence="2">
    <location>
        <begin position="59"/>
        <end position="79"/>
    </location>
</feature>
<sequence>MVPAHRLPGPAPSVAQPEVLEVVVLGLVPLHVGCGIVAVACGAGAMLTRKGSRGHRRLGRAHLVALTVLGTTAPVLAAVDWAHRWHLVVLGGAALASAAAGYRAVHWSRPPRLLAHLVGMSSGYIAMLTAFYVDNGPRLPLWDQLPGPVLWLLPTAVGAPLVVRSARRRGLGGCPLAGPRGLSRCFHGRVGRVFRHSPSVAGSGTLGSSSTRSRSHGTPATRVESSSSARMDARPRPCDGSWPDVVPMGRGRRGRVGRGDRATGRGRRPGIGRRRPRPGPDGRNPHRRAADDPMTTARRVDPVARLPVAVRHDWAELAQPSPTDGAFDARAVRDLPEPAQRWLTHAIAPGTPLRRRVELAQHGRIRIGAWRDFRARQVIAGLDGYVWACATRVAGIPVYGYDRLVHGRGDMVHRAFGRIALVYESGPDLTRSAAGRLVSEVIWTPAAALSPDLVWTPVDEHSATVRLPSGGDAHEVTITVDPTGALQKVTMPRWAAIDRGPYALRPFGAEIHREATFDGFTVPTEVTAGYDHDSPRWPDCAFIQITVDDATYR</sequence>
<accession>A0ABT1A098</accession>
<evidence type="ECO:0000313" key="3">
    <source>
        <dbReference type="EMBL" id="MCO1656330.1"/>
    </source>
</evidence>
<feature type="transmembrane region" description="Helical" evidence="2">
    <location>
        <begin position="114"/>
        <end position="133"/>
    </location>
</feature>
<feature type="compositionally biased region" description="Basic residues" evidence="1">
    <location>
        <begin position="264"/>
        <end position="277"/>
    </location>
</feature>
<proteinExistence type="predicted"/>
<organism evidence="3 4">
    <name type="scientific">Pseudonocardia humida</name>
    <dbReference type="NCBI Taxonomy" id="2800819"/>
    <lineage>
        <taxon>Bacteria</taxon>
        <taxon>Bacillati</taxon>
        <taxon>Actinomycetota</taxon>
        <taxon>Actinomycetes</taxon>
        <taxon>Pseudonocardiales</taxon>
        <taxon>Pseudonocardiaceae</taxon>
        <taxon>Pseudonocardia</taxon>
    </lineage>
</organism>
<feature type="compositionally biased region" description="Low complexity" evidence="1">
    <location>
        <begin position="202"/>
        <end position="218"/>
    </location>
</feature>
<dbReference type="RefSeq" id="WP_252438942.1">
    <property type="nucleotide sequence ID" value="NZ_JAGSOV010000034.1"/>
</dbReference>
<reference evidence="3" key="1">
    <citation type="submission" date="2021-04" db="EMBL/GenBank/DDBJ databases">
        <title>Pseudonocardia sp. nov., isolated from sandy soil of mangrove forest.</title>
        <authorList>
            <person name="Zan Z."/>
            <person name="Huang R."/>
            <person name="Liu W."/>
        </authorList>
    </citation>
    <scope>NUCLEOTIDE SEQUENCE</scope>
    <source>
        <strain evidence="3">S2-4</strain>
    </source>
</reference>
<comment type="caution">
    <text evidence="3">The sequence shown here is derived from an EMBL/GenBank/DDBJ whole genome shotgun (WGS) entry which is preliminary data.</text>
</comment>
<dbReference type="Proteomes" id="UP001165283">
    <property type="component" value="Unassembled WGS sequence"/>
</dbReference>
<feature type="transmembrane region" description="Helical" evidence="2">
    <location>
        <begin position="85"/>
        <end position="102"/>
    </location>
</feature>
<keyword evidence="2" id="KW-0472">Membrane</keyword>
<protein>
    <recommendedName>
        <fullName evidence="5">DUF2306 domain-containing protein</fullName>
    </recommendedName>
</protein>
<gene>
    <name evidence="3" type="ORF">KDL28_14815</name>
</gene>
<feature type="transmembrane region" description="Helical" evidence="2">
    <location>
        <begin position="22"/>
        <end position="47"/>
    </location>
</feature>
<feature type="region of interest" description="Disordered" evidence="1">
    <location>
        <begin position="196"/>
        <end position="295"/>
    </location>
</feature>
<evidence type="ECO:0000256" key="1">
    <source>
        <dbReference type="SAM" id="MobiDB-lite"/>
    </source>
</evidence>
<keyword evidence="2" id="KW-1133">Transmembrane helix</keyword>
<keyword evidence="4" id="KW-1185">Reference proteome</keyword>
<name>A0ABT1A098_9PSEU</name>